<organism evidence="1 2">
    <name type="scientific">Dreissena polymorpha</name>
    <name type="common">Zebra mussel</name>
    <name type="synonym">Mytilus polymorpha</name>
    <dbReference type="NCBI Taxonomy" id="45954"/>
    <lineage>
        <taxon>Eukaryota</taxon>
        <taxon>Metazoa</taxon>
        <taxon>Spiralia</taxon>
        <taxon>Lophotrochozoa</taxon>
        <taxon>Mollusca</taxon>
        <taxon>Bivalvia</taxon>
        <taxon>Autobranchia</taxon>
        <taxon>Heteroconchia</taxon>
        <taxon>Euheterodonta</taxon>
        <taxon>Imparidentia</taxon>
        <taxon>Neoheterodontei</taxon>
        <taxon>Myida</taxon>
        <taxon>Dreissenoidea</taxon>
        <taxon>Dreissenidae</taxon>
        <taxon>Dreissena</taxon>
    </lineage>
</organism>
<gene>
    <name evidence="1" type="ORF">DPMN_092344</name>
</gene>
<reference evidence="1" key="2">
    <citation type="submission" date="2020-11" db="EMBL/GenBank/DDBJ databases">
        <authorList>
            <person name="McCartney M.A."/>
            <person name="Auch B."/>
            <person name="Kono T."/>
            <person name="Mallez S."/>
            <person name="Becker A."/>
            <person name="Gohl D.M."/>
            <person name="Silverstein K.A.T."/>
            <person name="Koren S."/>
            <person name="Bechman K.B."/>
            <person name="Herman A."/>
            <person name="Abrahante J.E."/>
            <person name="Garbe J."/>
        </authorList>
    </citation>
    <scope>NUCLEOTIDE SEQUENCE</scope>
    <source>
        <strain evidence="1">Duluth1</strain>
        <tissue evidence="1">Whole animal</tissue>
    </source>
</reference>
<reference evidence="1" key="1">
    <citation type="journal article" date="2019" name="bioRxiv">
        <title>The Genome of the Zebra Mussel, Dreissena polymorpha: A Resource for Invasive Species Research.</title>
        <authorList>
            <person name="McCartney M.A."/>
            <person name="Auch B."/>
            <person name="Kono T."/>
            <person name="Mallez S."/>
            <person name="Zhang Y."/>
            <person name="Obille A."/>
            <person name="Becker A."/>
            <person name="Abrahante J.E."/>
            <person name="Garbe J."/>
            <person name="Badalamenti J.P."/>
            <person name="Herman A."/>
            <person name="Mangelson H."/>
            <person name="Liachko I."/>
            <person name="Sullivan S."/>
            <person name="Sone E.D."/>
            <person name="Koren S."/>
            <person name="Silverstein K.A.T."/>
            <person name="Beckman K.B."/>
            <person name="Gohl D.M."/>
        </authorList>
    </citation>
    <scope>NUCLEOTIDE SEQUENCE</scope>
    <source>
        <strain evidence="1">Duluth1</strain>
        <tissue evidence="1">Whole animal</tissue>
    </source>
</reference>
<dbReference type="EMBL" id="JAIWYP010000003">
    <property type="protein sequence ID" value="KAH3849940.1"/>
    <property type="molecule type" value="Genomic_DNA"/>
</dbReference>
<comment type="caution">
    <text evidence="1">The sequence shown here is derived from an EMBL/GenBank/DDBJ whole genome shotgun (WGS) entry which is preliminary data.</text>
</comment>
<accession>A0A9D4L1T8</accession>
<evidence type="ECO:0000313" key="2">
    <source>
        <dbReference type="Proteomes" id="UP000828390"/>
    </source>
</evidence>
<proteinExistence type="predicted"/>
<sequence>MRRFNDVGLVQVSSAVLRNGQVWGLLQNINGRPPEMSALSRIFLLKIMQETTTPLSASVEDPSPT</sequence>
<name>A0A9D4L1T8_DREPO</name>
<protein>
    <submittedName>
        <fullName evidence="1">Uncharacterized protein</fullName>
    </submittedName>
</protein>
<dbReference type="Proteomes" id="UP000828390">
    <property type="component" value="Unassembled WGS sequence"/>
</dbReference>
<evidence type="ECO:0000313" key="1">
    <source>
        <dbReference type="EMBL" id="KAH3849940.1"/>
    </source>
</evidence>
<keyword evidence="2" id="KW-1185">Reference proteome</keyword>
<dbReference type="AlphaFoldDB" id="A0A9D4L1T8"/>